<dbReference type="GO" id="GO:0015109">
    <property type="term" value="F:chromate transmembrane transporter activity"/>
    <property type="evidence" value="ECO:0007669"/>
    <property type="project" value="InterPro"/>
</dbReference>
<comment type="similarity">
    <text evidence="2">Belongs to the chromate ion transporter (CHR) (TC 2.A.51) family.</text>
</comment>
<dbReference type="GO" id="GO:0005886">
    <property type="term" value="C:plasma membrane"/>
    <property type="evidence" value="ECO:0007669"/>
    <property type="project" value="UniProtKB-SubCell"/>
</dbReference>
<keyword evidence="5 7" id="KW-1133">Transmembrane helix</keyword>
<dbReference type="PANTHER" id="PTHR43663">
    <property type="entry name" value="CHROMATE TRANSPORT PROTEIN-RELATED"/>
    <property type="match status" value="1"/>
</dbReference>
<feature type="transmembrane region" description="Helical" evidence="7">
    <location>
        <begin position="119"/>
        <end position="137"/>
    </location>
</feature>
<reference evidence="8 9" key="1">
    <citation type="submission" date="2017-07" db="EMBL/GenBank/DDBJ databases">
        <title>Isolation and whole genome analysis of endospore-forming bacteria from heroin.</title>
        <authorList>
            <person name="Kalinowski J."/>
            <person name="Ahrens B."/>
            <person name="Al-Dilaimi A."/>
            <person name="Winkler A."/>
            <person name="Wibberg D."/>
            <person name="Schleenbecker U."/>
            <person name="Ruckert C."/>
            <person name="Wolfel R."/>
            <person name="Grass G."/>
        </authorList>
    </citation>
    <scope>NUCLEOTIDE SEQUENCE [LARGE SCALE GENOMIC DNA]</scope>
    <source>
        <strain evidence="8 9">7537-G1</strain>
    </source>
</reference>
<dbReference type="AlphaFoldDB" id="A0A268F046"/>
<evidence type="ECO:0000256" key="2">
    <source>
        <dbReference type="ARBA" id="ARBA00005262"/>
    </source>
</evidence>
<evidence type="ECO:0000313" key="8">
    <source>
        <dbReference type="EMBL" id="PAD78756.1"/>
    </source>
</evidence>
<dbReference type="OrthoDB" id="9027281at2"/>
<keyword evidence="4 7" id="KW-0812">Transmembrane</keyword>
<dbReference type="Proteomes" id="UP000215596">
    <property type="component" value="Unassembled WGS sequence"/>
</dbReference>
<evidence type="ECO:0000256" key="3">
    <source>
        <dbReference type="ARBA" id="ARBA00022475"/>
    </source>
</evidence>
<evidence type="ECO:0000256" key="7">
    <source>
        <dbReference type="SAM" id="Phobius"/>
    </source>
</evidence>
<feature type="transmembrane region" description="Helical" evidence="7">
    <location>
        <begin position="83"/>
        <end position="107"/>
    </location>
</feature>
<dbReference type="InterPro" id="IPR052518">
    <property type="entry name" value="CHR_Transporter"/>
</dbReference>
<dbReference type="Pfam" id="PF02417">
    <property type="entry name" value="Chromate_transp"/>
    <property type="match status" value="1"/>
</dbReference>
<dbReference type="PANTHER" id="PTHR43663:SF2">
    <property type="entry name" value="CHROMATE TRANSPORT PROTEIN-RELATED"/>
    <property type="match status" value="1"/>
</dbReference>
<evidence type="ECO:0000256" key="6">
    <source>
        <dbReference type="ARBA" id="ARBA00023136"/>
    </source>
</evidence>
<proteinExistence type="inferred from homology"/>
<name>A0A268F046_9BACL</name>
<sequence length="212" mass="22836">MEHEAWAQRIQRLGQLGCAFFKIGPSTFGGGYAMIATLEREIVQKRGWMDERQMADMISVSGSAPGGVAVNAAAFIGYRLGGIAGAVVAVAAITLPTFIIVSLLSLLSMVFKDHVKVIAALKGVHAAVIALIIVAAFKMWKSSILDTPTLLIAAGTVALLLFTPIHSFYLILGGPIAGIAVVQLKRRAGMKVRTEKQQAEEKRELHFPEYYI</sequence>
<evidence type="ECO:0000313" key="9">
    <source>
        <dbReference type="Proteomes" id="UP000215596"/>
    </source>
</evidence>
<protein>
    <submittedName>
        <fullName evidence="8">Chromate transporter</fullName>
    </submittedName>
</protein>
<dbReference type="EMBL" id="NPBY01000017">
    <property type="protein sequence ID" value="PAD78756.1"/>
    <property type="molecule type" value="Genomic_DNA"/>
</dbReference>
<comment type="caution">
    <text evidence="8">The sequence shown here is derived from an EMBL/GenBank/DDBJ whole genome shotgun (WGS) entry which is preliminary data.</text>
</comment>
<gene>
    <name evidence="8" type="ORF">CHH67_05900</name>
</gene>
<keyword evidence="6 7" id="KW-0472">Membrane</keyword>
<keyword evidence="3" id="KW-1003">Cell membrane</keyword>
<evidence type="ECO:0000256" key="5">
    <source>
        <dbReference type="ARBA" id="ARBA00022989"/>
    </source>
</evidence>
<evidence type="ECO:0000256" key="4">
    <source>
        <dbReference type="ARBA" id="ARBA00022692"/>
    </source>
</evidence>
<accession>A0A268F046</accession>
<dbReference type="InterPro" id="IPR003370">
    <property type="entry name" value="Chromate_transpt"/>
</dbReference>
<comment type="subcellular location">
    <subcellularLocation>
        <location evidence="1">Cell membrane</location>
        <topology evidence="1">Multi-pass membrane protein</topology>
    </subcellularLocation>
</comment>
<dbReference type="RefSeq" id="WP_095264126.1">
    <property type="nucleotide sequence ID" value="NZ_NPBY01000017.1"/>
</dbReference>
<evidence type="ECO:0000256" key="1">
    <source>
        <dbReference type="ARBA" id="ARBA00004651"/>
    </source>
</evidence>
<organism evidence="8 9">
    <name type="scientific">Paenibacillus campinasensis</name>
    <dbReference type="NCBI Taxonomy" id="66347"/>
    <lineage>
        <taxon>Bacteria</taxon>
        <taxon>Bacillati</taxon>
        <taxon>Bacillota</taxon>
        <taxon>Bacilli</taxon>
        <taxon>Bacillales</taxon>
        <taxon>Paenibacillaceae</taxon>
        <taxon>Paenibacillus</taxon>
    </lineage>
</organism>
<feature type="transmembrane region" description="Helical" evidence="7">
    <location>
        <begin position="149"/>
        <end position="182"/>
    </location>
</feature>